<dbReference type="AlphaFoldDB" id="A0A1Q2M0Y7"/>
<reference evidence="1" key="1">
    <citation type="submission" date="2017-02" db="EMBL/GenBank/DDBJ databases">
        <title>Genome of Microbulbifer agarilyticus GP101.</title>
        <authorList>
            <person name="Jung J."/>
            <person name="Bae S.S."/>
            <person name="Baek K."/>
        </authorList>
    </citation>
    <scope>NUCLEOTIDE SEQUENCE [LARGE SCALE GENOMIC DNA]</scope>
    <source>
        <strain evidence="1">GP101</strain>
    </source>
</reference>
<proteinExistence type="predicted"/>
<gene>
    <name evidence="1" type="ORF">Mag101_00570</name>
</gene>
<evidence type="ECO:0008006" key="3">
    <source>
        <dbReference type="Google" id="ProtNLM"/>
    </source>
</evidence>
<dbReference type="KEGG" id="maga:Mag101_00570"/>
<accession>A0A1Q2M0Y7</accession>
<name>A0A1Q2M0Y7_9GAMM</name>
<dbReference type="OrthoDB" id="9153755at2"/>
<evidence type="ECO:0000313" key="1">
    <source>
        <dbReference type="EMBL" id="AQQ66309.1"/>
    </source>
</evidence>
<protein>
    <recommendedName>
        <fullName evidence="3">DUF560 domain-containing protein</fullName>
    </recommendedName>
</protein>
<dbReference type="STRING" id="260552.Mag101_00570"/>
<keyword evidence="2" id="KW-1185">Reference proteome</keyword>
<evidence type="ECO:0000313" key="2">
    <source>
        <dbReference type="Proteomes" id="UP000188219"/>
    </source>
</evidence>
<dbReference type="RefSeq" id="WP_077399316.1">
    <property type="nucleotide sequence ID" value="NZ_CP019650.1"/>
</dbReference>
<organism evidence="1 2">
    <name type="scientific">Microbulbifer agarilyticus</name>
    <dbReference type="NCBI Taxonomy" id="260552"/>
    <lineage>
        <taxon>Bacteria</taxon>
        <taxon>Pseudomonadati</taxon>
        <taxon>Pseudomonadota</taxon>
        <taxon>Gammaproteobacteria</taxon>
        <taxon>Cellvibrionales</taxon>
        <taxon>Microbulbiferaceae</taxon>
        <taxon>Microbulbifer</taxon>
    </lineage>
</organism>
<dbReference type="Proteomes" id="UP000188219">
    <property type="component" value="Chromosome"/>
</dbReference>
<sequence length="403" mass="45269">MQSLRFAQIEKNLSRRKISGVAVCLLGFCAPILTHDAHGITVALPAGIEMTSSLLLEREYDDNVFLTVDNPQDDWITRVSPKVRWTRETDITSLELDVVSTHGVYQSDTRQEYTDYIADLGWQWRAASFLGVSVSAGYVDVAQSLGRAPDAGLAPILVEAERVRRPSADIALQLGRQNGLLQTQVTHGFQESEFEDSSRDFTDTYNLLDSDYALTEQWSVGVQVIDRELDYVEVDDIVSRDSKERSIMGSITYGLPKTSIQVRMGELQRSFAAAERPDFTGPRWDITASWRPRTYSTLSITVGQNAQEAAGVADFVDVDSRVFSWSHQWSGSFSSDMSFSKSEGEFVGIERMDVVSRSRFSLRYQPLEWLQVQMGLIDLKNETEQVPASLQNTRYFVGIEAPL</sequence>
<dbReference type="EMBL" id="CP019650">
    <property type="protein sequence ID" value="AQQ66309.1"/>
    <property type="molecule type" value="Genomic_DNA"/>
</dbReference>